<dbReference type="Pfam" id="PF13302">
    <property type="entry name" value="Acetyltransf_3"/>
    <property type="match status" value="1"/>
</dbReference>
<sequence>MLLPPALRIENLAAAHLDELATVLLHPAVCEHIEDELPSLDEFKLGLERAIAGPAGSAMDETWLHYLVRDVEGTMLGRPEATVHHGIAEVAFVFGHRHWGRGYATAGLRWLHDELARNHAVKACWATTTPANYRSQALLRRCAYVPAALPECPLYSYAPGDLVFRR</sequence>
<dbReference type="InterPro" id="IPR016181">
    <property type="entry name" value="Acyl_CoA_acyltransferase"/>
</dbReference>
<comment type="caution">
    <text evidence="2">The sequence shown here is derived from an EMBL/GenBank/DDBJ whole genome shotgun (WGS) entry which is preliminary data.</text>
</comment>
<gene>
    <name evidence="2" type="ORF">GM676_18695</name>
</gene>
<reference evidence="2 3" key="1">
    <citation type="submission" date="2019-11" db="EMBL/GenBank/DDBJ databases">
        <title>Type strains purchased from KCTC, JCM and DSMZ.</title>
        <authorList>
            <person name="Lu H."/>
        </authorList>
    </citation>
    <scope>NUCLEOTIDE SEQUENCE [LARGE SCALE GENOMIC DNA]</scope>
    <source>
        <strain evidence="2 3">KCTC 22382</strain>
    </source>
</reference>
<dbReference type="InterPro" id="IPR000182">
    <property type="entry name" value="GNAT_dom"/>
</dbReference>
<dbReference type="AlphaFoldDB" id="A0A6L6PKW5"/>
<dbReference type="PANTHER" id="PTHR43792">
    <property type="entry name" value="GNAT FAMILY, PUTATIVE (AFU_ORTHOLOGUE AFUA_3G00765)-RELATED-RELATED"/>
    <property type="match status" value="1"/>
</dbReference>
<dbReference type="OrthoDB" id="9801669at2"/>
<dbReference type="InterPro" id="IPR051531">
    <property type="entry name" value="N-acetyltransferase"/>
</dbReference>
<accession>A0A6L6PKW5</accession>
<dbReference type="EMBL" id="WNKY01000021">
    <property type="protein sequence ID" value="MTV39593.1"/>
    <property type="molecule type" value="Genomic_DNA"/>
</dbReference>
<dbReference type="RefSeq" id="WP_155465368.1">
    <property type="nucleotide sequence ID" value="NZ_WNKY01000021.1"/>
</dbReference>
<dbReference type="SUPFAM" id="SSF55729">
    <property type="entry name" value="Acyl-CoA N-acyltransferases (Nat)"/>
    <property type="match status" value="1"/>
</dbReference>
<feature type="domain" description="N-acetyltransferase" evidence="1">
    <location>
        <begin position="7"/>
        <end position="166"/>
    </location>
</feature>
<name>A0A6L6PKW5_9BURK</name>
<dbReference type="PROSITE" id="PS51186">
    <property type="entry name" value="GNAT"/>
    <property type="match status" value="1"/>
</dbReference>
<protein>
    <submittedName>
        <fullName evidence="2">GNAT family N-acetyltransferase</fullName>
    </submittedName>
</protein>
<keyword evidence="2" id="KW-0808">Transferase</keyword>
<dbReference type="Gene3D" id="3.40.630.30">
    <property type="match status" value="1"/>
</dbReference>
<evidence type="ECO:0000313" key="3">
    <source>
        <dbReference type="Proteomes" id="UP000475582"/>
    </source>
</evidence>
<organism evidence="2 3">
    <name type="scientific">Duganella radicis</name>
    <dbReference type="NCBI Taxonomy" id="551988"/>
    <lineage>
        <taxon>Bacteria</taxon>
        <taxon>Pseudomonadati</taxon>
        <taxon>Pseudomonadota</taxon>
        <taxon>Betaproteobacteria</taxon>
        <taxon>Burkholderiales</taxon>
        <taxon>Oxalobacteraceae</taxon>
        <taxon>Telluria group</taxon>
        <taxon>Duganella</taxon>
    </lineage>
</organism>
<dbReference type="Proteomes" id="UP000475582">
    <property type="component" value="Unassembled WGS sequence"/>
</dbReference>
<dbReference type="PANTHER" id="PTHR43792:SF1">
    <property type="entry name" value="N-ACETYLTRANSFERASE DOMAIN-CONTAINING PROTEIN"/>
    <property type="match status" value="1"/>
</dbReference>
<proteinExistence type="predicted"/>
<evidence type="ECO:0000259" key="1">
    <source>
        <dbReference type="PROSITE" id="PS51186"/>
    </source>
</evidence>
<dbReference type="GO" id="GO:0016747">
    <property type="term" value="F:acyltransferase activity, transferring groups other than amino-acyl groups"/>
    <property type="evidence" value="ECO:0007669"/>
    <property type="project" value="InterPro"/>
</dbReference>
<keyword evidence="3" id="KW-1185">Reference proteome</keyword>
<evidence type="ECO:0000313" key="2">
    <source>
        <dbReference type="EMBL" id="MTV39593.1"/>
    </source>
</evidence>